<dbReference type="EMBL" id="CP121271">
    <property type="protein sequence ID" value="WMC84124.1"/>
    <property type="molecule type" value="Genomic_DNA"/>
</dbReference>
<dbReference type="Pfam" id="PF00106">
    <property type="entry name" value="adh_short"/>
    <property type="match status" value="1"/>
</dbReference>
<dbReference type="CDD" id="cd05233">
    <property type="entry name" value="SDR_c"/>
    <property type="match status" value="1"/>
</dbReference>
<proteinExistence type="inferred from homology"/>
<reference evidence="4" key="1">
    <citation type="submission" date="2023-03" db="EMBL/GenBank/DDBJ databases">
        <title>Borrelidin-producing and root-colonizing Streptomyces rochei is a potent biopesticide for soil-borne oomycete-caused plant diseases.</title>
        <authorList>
            <person name="Zhou D."/>
            <person name="Wang X."/>
            <person name="Navarro-Munoz J.C."/>
            <person name="Li W."/>
            <person name="Li J."/>
            <person name="Jiu M."/>
            <person name="Deng S."/>
            <person name="Ye Y."/>
            <person name="Daly P."/>
            <person name="Wei L."/>
        </authorList>
    </citation>
    <scope>NUCLEOTIDE SEQUENCE</scope>
    <source>
        <strain evidence="4">JK1</strain>
    </source>
</reference>
<evidence type="ECO:0000256" key="2">
    <source>
        <dbReference type="ARBA" id="ARBA00023002"/>
    </source>
</evidence>
<dbReference type="Gene3D" id="3.40.50.720">
    <property type="entry name" value="NAD(P)-binding Rossmann-like Domain"/>
    <property type="match status" value="1"/>
</dbReference>
<dbReference type="RefSeq" id="WP_125768393.1">
    <property type="nucleotide sequence ID" value="NZ_CP121271.1"/>
</dbReference>
<evidence type="ECO:0000256" key="3">
    <source>
        <dbReference type="RuleBase" id="RU000363"/>
    </source>
</evidence>
<dbReference type="Proteomes" id="UP001231701">
    <property type="component" value="Chromosome"/>
</dbReference>
<gene>
    <name evidence="4" type="ORF">P7W03_00370</name>
</gene>
<dbReference type="PRINTS" id="PR00080">
    <property type="entry name" value="SDRFAMILY"/>
</dbReference>
<keyword evidence="2 4" id="KW-0560">Oxidoreductase</keyword>
<dbReference type="GO" id="GO:0016020">
    <property type="term" value="C:membrane"/>
    <property type="evidence" value="ECO:0007669"/>
    <property type="project" value="TreeGrafter"/>
</dbReference>
<dbReference type="PROSITE" id="PS00061">
    <property type="entry name" value="ADH_SHORT"/>
    <property type="match status" value="1"/>
</dbReference>
<evidence type="ECO:0000313" key="5">
    <source>
        <dbReference type="Proteomes" id="UP001231701"/>
    </source>
</evidence>
<evidence type="ECO:0000313" key="4">
    <source>
        <dbReference type="EMBL" id="WMC84124.1"/>
    </source>
</evidence>
<comment type="similarity">
    <text evidence="1 3">Belongs to the short-chain dehydrogenases/reductases (SDR) family.</text>
</comment>
<sequence length="291" mass="30277">MNWPTGEAALVTGAASGIGFGVAHALVAAGAKVALVDIDEARLAGAEQSLRDAGGTVLALPFDISETDRWESMADRAEEALGPISILCNVAGVNGGTTVDRTPLQVWRWVHGVNVDAQFASVAAFLPRFKSRGGRSHIVNTSSISGLIPMAGVAAYTSSKFASVGLSMALREELAGTHVGVSLLVPGAVATPINFNAGAAEAKLLGREMDAAVVEKNSALLLQGADPGRVGEQVVEAMQQGQFMVVTHREWGPFAAHVHREIERAYEEFDGRHGPDPVATAMAAGEETISS</sequence>
<dbReference type="PANTHER" id="PTHR44196">
    <property type="entry name" value="DEHYDROGENASE/REDUCTASE SDR FAMILY MEMBER 7B"/>
    <property type="match status" value="1"/>
</dbReference>
<name>A0AAX3ZAU3_STRRO</name>
<dbReference type="GeneID" id="90940433"/>
<dbReference type="AlphaFoldDB" id="A0AAX3ZAU3"/>
<dbReference type="PANTHER" id="PTHR44196:SF1">
    <property type="entry name" value="DEHYDROGENASE_REDUCTASE SDR FAMILY MEMBER 7B"/>
    <property type="match status" value="1"/>
</dbReference>
<dbReference type="EC" id="1.-.-.-" evidence="4"/>
<protein>
    <submittedName>
        <fullName evidence="4">SDR family NAD(P)-dependent oxidoreductase</fullName>
        <ecNumber evidence="4">1.-.-.-</ecNumber>
    </submittedName>
</protein>
<dbReference type="InterPro" id="IPR020904">
    <property type="entry name" value="Sc_DH/Rdtase_CS"/>
</dbReference>
<dbReference type="PRINTS" id="PR00081">
    <property type="entry name" value="GDHRDH"/>
</dbReference>
<organism evidence="4 5">
    <name type="scientific">Streptomyces rochei</name>
    <name type="common">Streptomyces parvullus</name>
    <dbReference type="NCBI Taxonomy" id="1928"/>
    <lineage>
        <taxon>Bacteria</taxon>
        <taxon>Bacillati</taxon>
        <taxon>Actinomycetota</taxon>
        <taxon>Actinomycetes</taxon>
        <taxon>Kitasatosporales</taxon>
        <taxon>Streptomycetaceae</taxon>
        <taxon>Streptomyces</taxon>
        <taxon>Streptomyces rochei group</taxon>
    </lineage>
</organism>
<dbReference type="InterPro" id="IPR036291">
    <property type="entry name" value="NAD(P)-bd_dom_sf"/>
</dbReference>
<evidence type="ECO:0000256" key="1">
    <source>
        <dbReference type="ARBA" id="ARBA00006484"/>
    </source>
</evidence>
<accession>A0AAX3ZAU3</accession>
<dbReference type="SUPFAM" id="SSF51735">
    <property type="entry name" value="NAD(P)-binding Rossmann-fold domains"/>
    <property type="match status" value="1"/>
</dbReference>
<dbReference type="GO" id="GO:0016491">
    <property type="term" value="F:oxidoreductase activity"/>
    <property type="evidence" value="ECO:0007669"/>
    <property type="project" value="UniProtKB-KW"/>
</dbReference>
<dbReference type="InterPro" id="IPR002347">
    <property type="entry name" value="SDR_fam"/>
</dbReference>